<name>A0A392MAX5_9FABA</name>
<dbReference type="PRINTS" id="PR00364">
    <property type="entry name" value="DISEASERSIST"/>
</dbReference>
<dbReference type="Gene3D" id="1.10.8.430">
    <property type="entry name" value="Helical domain of apoptotic protease-activating factors"/>
    <property type="match status" value="1"/>
</dbReference>
<dbReference type="Proteomes" id="UP000265520">
    <property type="component" value="Unassembled WGS sequence"/>
</dbReference>
<evidence type="ECO:0000256" key="1">
    <source>
        <dbReference type="ARBA" id="ARBA00022614"/>
    </source>
</evidence>
<dbReference type="Gene3D" id="3.40.50.300">
    <property type="entry name" value="P-loop containing nucleotide triphosphate hydrolases"/>
    <property type="match status" value="1"/>
</dbReference>
<evidence type="ECO:0000313" key="6">
    <source>
        <dbReference type="Proteomes" id="UP000265520"/>
    </source>
</evidence>
<organism evidence="5 6">
    <name type="scientific">Trifolium medium</name>
    <dbReference type="NCBI Taxonomy" id="97028"/>
    <lineage>
        <taxon>Eukaryota</taxon>
        <taxon>Viridiplantae</taxon>
        <taxon>Streptophyta</taxon>
        <taxon>Embryophyta</taxon>
        <taxon>Tracheophyta</taxon>
        <taxon>Spermatophyta</taxon>
        <taxon>Magnoliopsida</taxon>
        <taxon>eudicotyledons</taxon>
        <taxon>Gunneridae</taxon>
        <taxon>Pentapetalae</taxon>
        <taxon>rosids</taxon>
        <taxon>fabids</taxon>
        <taxon>Fabales</taxon>
        <taxon>Fabaceae</taxon>
        <taxon>Papilionoideae</taxon>
        <taxon>50 kb inversion clade</taxon>
        <taxon>NPAAA clade</taxon>
        <taxon>Hologalegina</taxon>
        <taxon>IRL clade</taxon>
        <taxon>Trifolieae</taxon>
        <taxon>Trifolium</taxon>
    </lineage>
</organism>
<dbReference type="InterPro" id="IPR032675">
    <property type="entry name" value="LRR_dom_sf"/>
</dbReference>
<dbReference type="Pfam" id="PF00931">
    <property type="entry name" value="NB-ARC"/>
    <property type="match status" value="1"/>
</dbReference>
<keyword evidence="2" id="KW-0677">Repeat</keyword>
<dbReference type="SUPFAM" id="SSF52540">
    <property type="entry name" value="P-loop containing nucleoside triphosphate hydrolases"/>
    <property type="match status" value="1"/>
</dbReference>
<reference evidence="5 6" key="1">
    <citation type="journal article" date="2018" name="Front. Plant Sci.">
        <title>Red Clover (Trifolium pratense) and Zigzag Clover (T. medium) - A Picture of Genomic Similarities and Differences.</title>
        <authorList>
            <person name="Dluhosova J."/>
            <person name="Istvanek J."/>
            <person name="Nedelnik J."/>
            <person name="Repkova J."/>
        </authorList>
    </citation>
    <scope>NUCLEOTIDE SEQUENCE [LARGE SCALE GENOMIC DNA]</scope>
    <source>
        <strain evidence="6">cv. 10/8</strain>
        <tissue evidence="5">Leaf</tissue>
    </source>
</reference>
<protein>
    <submittedName>
        <fullName evidence="5">TMV resistance protein N-like</fullName>
    </submittedName>
</protein>
<comment type="caution">
    <text evidence="5">The sequence shown here is derived from an EMBL/GenBank/DDBJ whole genome shotgun (WGS) entry which is preliminary data.</text>
</comment>
<dbReference type="Gene3D" id="3.80.10.10">
    <property type="entry name" value="Ribonuclease Inhibitor"/>
    <property type="match status" value="1"/>
</dbReference>
<dbReference type="InterPro" id="IPR002182">
    <property type="entry name" value="NB-ARC"/>
</dbReference>
<sequence length="485" mass="55083">RGRDGYEFKFIEGITRDVYSMIYRVSLHVADYPVGLESRVDKVKSLLNLESDDVVLMVGIHGIGGIGKTTIARAVYNSIGYQFGGLCFLEDVRENSMKFGIVHLQETMLSKIYENGDFDIPNVEEGISEMRKMLHRKKVLLVLDDVDNMEQLKAIAGASDWFGLGSRVIITTRDNSLLAKHWVGFGKTYQVEELSEKEALDLLSWYAFKTDKLVDASYTPVLKRALAYASKLPLALQVVGSNLFKKSINEWNYALDQYEKIPDKNIHSVLKLSFDSLEEEEQKIFRDIACFFNGHKLAEVEDILTAHYALPVKDSIGVLIDRSLIKIDDDLVTLHDLIQDMGREIVRQESPDEPGKRSRLWLPQDVVQVLLEKSGSSTIESLLLDFPNDEINSNGEEVNWDGEALRNMQNLKTLVIRKGRFKKGPTHLPNSLKVLEWWGYPSSSLPDNFHPKKLVILKLPESCLSISEPIQARFQKPDSFGFQQL</sequence>
<dbReference type="SUPFAM" id="SSF52058">
    <property type="entry name" value="L domain-like"/>
    <property type="match status" value="1"/>
</dbReference>
<dbReference type="EMBL" id="LXQA010005081">
    <property type="protein sequence ID" value="MCH83374.1"/>
    <property type="molecule type" value="Genomic_DNA"/>
</dbReference>
<dbReference type="Pfam" id="PF23282">
    <property type="entry name" value="WHD_ROQ1"/>
    <property type="match status" value="1"/>
</dbReference>
<dbReference type="InterPro" id="IPR027417">
    <property type="entry name" value="P-loop_NTPase"/>
</dbReference>
<dbReference type="AlphaFoldDB" id="A0A392MAX5"/>
<dbReference type="InterPro" id="IPR042197">
    <property type="entry name" value="Apaf_helical"/>
</dbReference>
<feature type="domain" description="NB-ARC" evidence="3">
    <location>
        <begin position="37"/>
        <end position="211"/>
    </location>
</feature>
<dbReference type="InterPro" id="IPR036390">
    <property type="entry name" value="WH_DNA-bd_sf"/>
</dbReference>
<dbReference type="InterPro" id="IPR044974">
    <property type="entry name" value="Disease_R_plants"/>
</dbReference>
<evidence type="ECO:0000256" key="2">
    <source>
        <dbReference type="ARBA" id="ARBA00022737"/>
    </source>
</evidence>
<feature type="non-terminal residue" evidence="5">
    <location>
        <position position="1"/>
    </location>
</feature>
<dbReference type="GO" id="GO:0043531">
    <property type="term" value="F:ADP binding"/>
    <property type="evidence" value="ECO:0007669"/>
    <property type="project" value="InterPro"/>
</dbReference>
<dbReference type="GO" id="GO:0006952">
    <property type="term" value="P:defense response"/>
    <property type="evidence" value="ECO:0007669"/>
    <property type="project" value="InterPro"/>
</dbReference>
<keyword evidence="1" id="KW-0433">Leucine-rich repeat</keyword>
<keyword evidence="6" id="KW-1185">Reference proteome</keyword>
<dbReference type="PANTHER" id="PTHR11017">
    <property type="entry name" value="LEUCINE-RICH REPEAT-CONTAINING PROTEIN"/>
    <property type="match status" value="1"/>
</dbReference>
<dbReference type="PANTHER" id="PTHR11017:SF570">
    <property type="entry name" value="DISEASE RESISTANCE PROTEIN (TIR-NBS CLASS)-RELATED"/>
    <property type="match status" value="1"/>
</dbReference>
<accession>A0A392MAX5</accession>
<evidence type="ECO:0000259" key="4">
    <source>
        <dbReference type="Pfam" id="PF23282"/>
    </source>
</evidence>
<dbReference type="InterPro" id="IPR058192">
    <property type="entry name" value="WHD_ROQ1-like"/>
</dbReference>
<evidence type="ECO:0000313" key="5">
    <source>
        <dbReference type="EMBL" id="MCH83374.1"/>
    </source>
</evidence>
<feature type="domain" description="Disease resistance protein Roq1-like winged-helix" evidence="4">
    <location>
        <begin position="278"/>
        <end position="350"/>
    </location>
</feature>
<gene>
    <name evidence="5" type="ORF">A2U01_0004193</name>
</gene>
<dbReference type="SUPFAM" id="SSF46785">
    <property type="entry name" value="Winged helix' DNA-binding domain"/>
    <property type="match status" value="1"/>
</dbReference>
<evidence type="ECO:0000259" key="3">
    <source>
        <dbReference type="Pfam" id="PF00931"/>
    </source>
</evidence>
<proteinExistence type="predicted"/>